<dbReference type="AlphaFoldDB" id="G9WR92"/>
<feature type="coiled-coil region" evidence="1">
    <location>
        <begin position="88"/>
        <end position="119"/>
    </location>
</feature>
<sequence length="133" mass="15553">MDVEKLATLYQRRYNIMSKIGKETDEILLAAERQDNVSLDLLLDLRQESLGELETNDIEIRAMVEESVADAKLFRSLTTGGEGEEVFSNKWERKISELYHKVEAMLEEVKRKNKQIEFRAGRTKDYYAEKIFT</sequence>
<gene>
    <name evidence="2" type="ORF">HMPREF9624_01608</name>
</gene>
<keyword evidence="3" id="KW-1185">Reference proteome</keyword>
<evidence type="ECO:0000313" key="3">
    <source>
        <dbReference type="Proteomes" id="UP000003527"/>
    </source>
</evidence>
<organism evidence="2 3">
    <name type="scientific">Oribacterium asaccharolyticum ACB7</name>
    <dbReference type="NCBI Taxonomy" id="796944"/>
    <lineage>
        <taxon>Bacteria</taxon>
        <taxon>Bacillati</taxon>
        <taxon>Bacillota</taxon>
        <taxon>Clostridia</taxon>
        <taxon>Lachnospirales</taxon>
        <taxon>Lachnospiraceae</taxon>
        <taxon>Oribacterium</taxon>
    </lineage>
</organism>
<dbReference type="Proteomes" id="UP000003527">
    <property type="component" value="Unassembled WGS sequence"/>
</dbReference>
<proteinExistence type="predicted"/>
<dbReference type="EMBL" id="AFZD01000003">
    <property type="protein sequence ID" value="EHL14279.1"/>
    <property type="molecule type" value="Genomic_DNA"/>
</dbReference>
<accession>G9WR92</accession>
<evidence type="ECO:0000256" key="1">
    <source>
        <dbReference type="SAM" id="Coils"/>
    </source>
</evidence>
<evidence type="ECO:0000313" key="2">
    <source>
        <dbReference type="EMBL" id="EHL14279.1"/>
    </source>
</evidence>
<comment type="caution">
    <text evidence="2">The sequence shown here is derived from an EMBL/GenBank/DDBJ whole genome shotgun (WGS) entry which is preliminary data.</text>
</comment>
<name>G9WR92_9FIRM</name>
<dbReference type="PATRIC" id="fig|796944.3.peg.109"/>
<evidence type="ECO:0008006" key="4">
    <source>
        <dbReference type="Google" id="ProtNLM"/>
    </source>
</evidence>
<dbReference type="RefSeq" id="WP_009537352.1">
    <property type="nucleotide sequence ID" value="NZ_JH414506.1"/>
</dbReference>
<reference evidence="2 3" key="1">
    <citation type="submission" date="2011-08" db="EMBL/GenBank/DDBJ databases">
        <title>The Genome Sequence of Oribacterium sp. ACB7.</title>
        <authorList>
            <consortium name="The Broad Institute Genome Sequencing Platform"/>
            <person name="Earl A."/>
            <person name="Ward D."/>
            <person name="Feldgarden M."/>
            <person name="Gevers D."/>
            <person name="Sizova M."/>
            <person name="Hazen A."/>
            <person name="Epstein S."/>
            <person name="Young S.K."/>
            <person name="Zeng Q."/>
            <person name="Gargeya S."/>
            <person name="Fitzgerald M."/>
            <person name="Haas B."/>
            <person name="Abouelleil A."/>
            <person name="Alvarado L."/>
            <person name="Arachchi H.M."/>
            <person name="Berlin A."/>
            <person name="Brown A."/>
            <person name="Chapman S.B."/>
            <person name="Chen Z."/>
            <person name="Dunbar C."/>
            <person name="Freedman E."/>
            <person name="Gearin G."/>
            <person name="Gellesch M."/>
            <person name="Goldberg J."/>
            <person name="Griggs A."/>
            <person name="Gujja S."/>
            <person name="Heiman D."/>
            <person name="Howarth C."/>
            <person name="Larson L."/>
            <person name="Lui A."/>
            <person name="MacDonald P.J.P."/>
            <person name="Montmayeur A."/>
            <person name="Murphy C."/>
            <person name="Neiman D."/>
            <person name="Pearson M."/>
            <person name="Priest M."/>
            <person name="Roberts A."/>
            <person name="Saif S."/>
            <person name="Shea T."/>
            <person name="Shenoy N."/>
            <person name="Sisk P."/>
            <person name="Stolte C."/>
            <person name="Sykes S."/>
            <person name="Wortman J."/>
            <person name="Nusbaum C."/>
            <person name="Birren B."/>
        </authorList>
    </citation>
    <scope>NUCLEOTIDE SEQUENCE [LARGE SCALE GENOMIC DNA]</scope>
    <source>
        <strain evidence="2 3">ACB7</strain>
    </source>
</reference>
<keyword evidence="1" id="KW-0175">Coiled coil</keyword>
<protein>
    <recommendedName>
        <fullName evidence="4">Flagellar protein FliT</fullName>
    </recommendedName>
</protein>
<dbReference type="HOGENOM" id="CLU_139683_1_0_9"/>